<keyword evidence="8" id="KW-1185">Reference proteome</keyword>
<gene>
    <name evidence="7" type="ORF">P3F81_03230</name>
</gene>
<dbReference type="RefSeq" id="WP_147667660.1">
    <property type="nucleotide sequence ID" value="NZ_CP120678.1"/>
</dbReference>
<proteinExistence type="inferred from homology"/>
<protein>
    <submittedName>
        <fullName evidence="7">Glycosyltransferase</fullName>
    </submittedName>
</protein>
<evidence type="ECO:0000256" key="2">
    <source>
        <dbReference type="ARBA" id="ARBA00006962"/>
    </source>
</evidence>
<name>A0A9Y2AKQ3_9FIRM</name>
<evidence type="ECO:0000256" key="4">
    <source>
        <dbReference type="ARBA" id="ARBA00022679"/>
    </source>
</evidence>
<accession>A0A9Y2AKQ3</accession>
<evidence type="ECO:0000259" key="6">
    <source>
        <dbReference type="Pfam" id="PF06925"/>
    </source>
</evidence>
<dbReference type="SUPFAM" id="SSF53756">
    <property type="entry name" value="UDP-Glycosyltransferase/glycogen phosphorylase"/>
    <property type="match status" value="1"/>
</dbReference>
<feature type="domain" description="Diacylglycerol glucosyltransferase N-terminal" evidence="6">
    <location>
        <begin position="19"/>
        <end position="184"/>
    </location>
</feature>
<comment type="subcellular location">
    <subcellularLocation>
        <location evidence="1">Membrane</location>
    </subcellularLocation>
</comment>
<evidence type="ECO:0000256" key="3">
    <source>
        <dbReference type="ARBA" id="ARBA00022676"/>
    </source>
</evidence>
<evidence type="ECO:0000313" key="8">
    <source>
        <dbReference type="Proteomes" id="UP001243623"/>
    </source>
</evidence>
<dbReference type="InterPro" id="IPR009695">
    <property type="entry name" value="Diacylglyc_glucosyltr_N"/>
</dbReference>
<comment type="similarity">
    <text evidence="2">Belongs to the glycosyltransferase 28 family.</text>
</comment>
<keyword evidence="3" id="KW-0328">Glycosyltransferase</keyword>
<sequence>MYANKKNFLIVTASIGSGHNRAAQAIGKEIRSKYPQANIHIVDFMSTKTAYLNMLLKEAYLAMLNLLPDLYKLLYSWSGGRLKGVSIQTLLALAMKNDMMHLIKHYQADVVICTHPFPCAAAAYIKKNNKANILLAGVITDFAIHQVWVYKEVDMYFLCNASMGALLAEKGVESWRIFDTGIPIDTSFTMKYDKHQLAKEMNLDLNIPIVLVMGGGLGMGGVKMALTALETLKMKLQVLVVAGENHNLRAELRKIAESSKHLVRVWGFSDNIQELMAVATLLITKPGALTISEALAMELPMVLSEPIPGQEKENAEYIEATGTALWVKNTNELAKIIEQVILDNEILTKMRINARFYKRPYAAKTIVEEIERYLTNSQNQVSGM</sequence>
<dbReference type="InterPro" id="IPR007235">
    <property type="entry name" value="Glyco_trans_28_C"/>
</dbReference>
<dbReference type="GO" id="GO:0009247">
    <property type="term" value="P:glycolipid biosynthetic process"/>
    <property type="evidence" value="ECO:0007669"/>
    <property type="project" value="InterPro"/>
</dbReference>
<evidence type="ECO:0000313" key="7">
    <source>
        <dbReference type="EMBL" id="WIW71340.1"/>
    </source>
</evidence>
<organism evidence="7 8">
    <name type="scientific">Selenobaculum gibii</name>
    <dbReference type="NCBI Taxonomy" id="3054208"/>
    <lineage>
        <taxon>Bacteria</taxon>
        <taxon>Bacillati</taxon>
        <taxon>Bacillota</taxon>
        <taxon>Negativicutes</taxon>
        <taxon>Selenomonadales</taxon>
        <taxon>Selenomonadaceae</taxon>
        <taxon>Selenobaculum</taxon>
    </lineage>
</organism>
<dbReference type="InterPro" id="IPR050519">
    <property type="entry name" value="Glycosyltransf_28_UgtP"/>
</dbReference>
<reference evidence="7" key="1">
    <citation type="submission" date="2023-03" db="EMBL/GenBank/DDBJ databases">
        <title>Selenobaculum gbiensis gen. nov. sp. nov., a new bacterium isolated from the gut microbiota of IBD patient.</title>
        <authorList>
            <person name="Yeo S."/>
            <person name="Park H."/>
            <person name="Huh C.S."/>
        </authorList>
    </citation>
    <scope>NUCLEOTIDE SEQUENCE</scope>
    <source>
        <strain evidence="7">ICN-92133</strain>
    </source>
</reference>
<keyword evidence="4" id="KW-0808">Transferase</keyword>
<dbReference type="PANTHER" id="PTHR43025">
    <property type="entry name" value="MONOGALACTOSYLDIACYLGLYCEROL SYNTHASE"/>
    <property type="match status" value="1"/>
</dbReference>
<dbReference type="Pfam" id="PF06925">
    <property type="entry name" value="MGDG_synth"/>
    <property type="match status" value="1"/>
</dbReference>
<dbReference type="GO" id="GO:0016758">
    <property type="term" value="F:hexosyltransferase activity"/>
    <property type="evidence" value="ECO:0007669"/>
    <property type="project" value="InterPro"/>
</dbReference>
<dbReference type="AlphaFoldDB" id="A0A9Y2AKQ3"/>
<feature type="domain" description="Glycosyl transferase family 28 C-terminal" evidence="5">
    <location>
        <begin position="210"/>
        <end position="343"/>
    </location>
</feature>
<dbReference type="EMBL" id="CP120678">
    <property type="protein sequence ID" value="WIW71340.1"/>
    <property type="molecule type" value="Genomic_DNA"/>
</dbReference>
<dbReference type="Proteomes" id="UP001243623">
    <property type="component" value="Chromosome"/>
</dbReference>
<dbReference type="PANTHER" id="PTHR43025:SF3">
    <property type="entry name" value="MONOGALACTOSYLDIACYLGLYCEROL SYNTHASE 1, CHLOROPLASTIC"/>
    <property type="match status" value="1"/>
</dbReference>
<dbReference type="Gene3D" id="3.40.50.2000">
    <property type="entry name" value="Glycogen Phosphorylase B"/>
    <property type="match status" value="1"/>
</dbReference>
<evidence type="ECO:0000256" key="1">
    <source>
        <dbReference type="ARBA" id="ARBA00004370"/>
    </source>
</evidence>
<dbReference type="GO" id="GO:0016020">
    <property type="term" value="C:membrane"/>
    <property type="evidence" value="ECO:0007669"/>
    <property type="project" value="UniProtKB-SubCell"/>
</dbReference>
<evidence type="ECO:0000259" key="5">
    <source>
        <dbReference type="Pfam" id="PF04101"/>
    </source>
</evidence>
<dbReference type="Pfam" id="PF04101">
    <property type="entry name" value="Glyco_tran_28_C"/>
    <property type="match status" value="1"/>
</dbReference>
<dbReference type="KEGG" id="sgbi:P3F81_03230"/>